<gene>
    <name evidence="1" type="ORF">F1721_09760</name>
</gene>
<reference evidence="1 2" key="1">
    <citation type="submission" date="2019-09" db="EMBL/GenBank/DDBJ databases">
        <title>Draft genome sequence of the thermophilic Saccharopolyspora hirsuta VKM Ac-666T.</title>
        <authorList>
            <person name="Lobastova T.G."/>
            <person name="Fokina V."/>
            <person name="Bragin E.Y."/>
            <person name="Shtratnikova V.Y."/>
            <person name="Starodumova I.P."/>
            <person name="Tarlachkov S.V."/>
            <person name="Donova M.V."/>
        </authorList>
    </citation>
    <scope>NUCLEOTIDE SEQUENCE [LARGE SCALE GENOMIC DNA]</scope>
    <source>
        <strain evidence="1 2">VKM Ac-666</strain>
    </source>
</reference>
<organism evidence="1 2">
    <name type="scientific">Saccharopolyspora hirsuta</name>
    <dbReference type="NCBI Taxonomy" id="1837"/>
    <lineage>
        <taxon>Bacteria</taxon>
        <taxon>Bacillati</taxon>
        <taxon>Actinomycetota</taxon>
        <taxon>Actinomycetes</taxon>
        <taxon>Pseudonocardiales</taxon>
        <taxon>Pseudonocardiaceae</taxon>
        <taxon>Saccharopolyspora</taxon>
    </lineage>
</organism>
<keyword evidence="2" id="KW-1185">Reference proteome</keyword>
<dbReference type="InterPro" id="IPR050155">
    <property type="entry name" value="HAD-like_hydrolase_sf"/>
</dbReference>
<dbReference type="AlphaFoldDB" id="A0A5M7C9R9"/>
<dbReference type="SMR" id="A0A5M7C9R9"/>
<dbReference type="PANTHER" id="PTHR43434">
    <property type="entry name" value="PHOSPHOGLYCOLATE PHOSPHATASE"/>
    <property type="match status" value="1"/>
</dbReference>
<comment type="caution">
    <text evidence="1">The sequence shown here is derived from an EMBL/GenBank/DDBJ whole genome shotgun (WGS) entry which is preliminary data.</text>
</comment>
<dbReference type="Gene3D" id="1.10.150.240">
    <property type="entry name" value="Putative phosphatase, domain 2"/>
    <property type="match status" value="1"/>
</dbReference>
<dbReference type="RefSeq" id="WP_150066271.1">
    <property type="nucleotide sequence ID" value="NZ_JBEPDJ010000002.1"/>
</dbReference>
<evidence type="ECO:0008006" key="3">
    <source>
        <dbReference type="Google" id="ProtNLM"/>
    </source>
</evidence>
<dbReference type="GO" id="GO:0006281">
    <property type="term" value="P:DNA repair"/>
    <property type="evidence" value="ECO:0007669"/>
    <property type="project" value="TreeGrafter"/>
</dbReference>
<dbReference type="OrthoDB" id="9812856at2"/>
<protein>
    <recommendedName>
        <fullName evidence="3">HAD family phosphatase</fullName>
    </recommendedName>
</protein>
<evidence type="ECO:0000313" key="2">
    <source>
        <dbReference type="Proteomes" id="UP000323946"/>
    </source>
</evidence>
<sequence>MRRPALVVLDIDGTLLDTPHLPAWRTGLERVLRSAGVDRSCPITVEQYHRHIAGRPRDVGARAALEIAGVAPSEPLVDQLAAVKQEVFLGQAEETVLFPDAADFLDAAAAAQLPVAFCTASRNAGELLAKRLMDLDGGDWLFERLHRSLGPSGHYGTVPRAAALAQVAATWRVPPADCALVDDAWSGVVAGREVGMRSILLDRLGLHPATTDFPVVSTLAEVPAGVRSTR</sequence>
<dbReference type="SUPFAM" id="SSF56784">
    <property type="entry name" value="HAD-like"/>
    <property type="match status" value="1"/>
</dbReference>
<dbReference type="PANTHER" id="PTHR43434:SF1">
    <property type="entry name" value="PHOSPHOGLYCOLATE PHOSPHATASE"/>
    <property type="match status" value="1"/>
</dbReference>
<dbReference type="InterPro" id="IPR023214">
    <property type="entry name" value="HAD_sf"/>
</dbReference>
<evidence type="ECO:0000313" key="1">
    <source>
        <dbReference type="EMBL" id="KAA5835075.1"/>
    </source>
</evidence>
<proteinExistence type="predicted"/>
<dbReference type="Gene3D" id="3.40.50.1000">
    <property type="entry name" value="HAD superfamily/HAD-like"/>
    <property type="match status" value="1"/>
</dbReference>
<dbReference type="InterPro" id="IPR036412">
    <property type="entry name" value="HAD-like_sf"/>
</dbReference>
<name>A0A5M7C9R9_SACHI</name>
<dbReference type="GO" id="GO:0008967">
    <property type="term" value="F:phosphoglycolate phosphatase activity"/>
    <property type="evidence" value="ECO:0007669"/>
    <property type="project" value="TreeGrafter"/>
</dbReference>
<dbReference type="InterPro" id="IPR023198">
    <property type="entry name" value="PGP-like_dom2"/>
</dbReference>
<dbReference type="EMBL" id="VWPH01000004">
    <property type="protein sequence ID" value="KAA5835075.1"/>
    <property type="molecule type" value="Genomic_DNA"/>
</dbReference>
<dbReference type="Pfam" id="PF00702">
    <property type="entry name" value="Hydrolase"/>
    <property type="match status" value="1"/>
</dbReference>
<dbReference type="Proteomes" id="UP000323946">
    <property type="component" value="Unassembled WGS sequence"/>
</dbReference>
<accession>A0A5M7C9R9</accession>